<evidence type="ECO:0000256" key="5">
    <source>
        <dbReference type="ARBA" id="ARBA00022643"/>
    </source>
</evidence>
<feature type="domain" description="FAD/NAD(P)-binding" evidence="11">
    <location>
        <begin position="384"/>
        <end position="600"/>
    </location>
</feature>
<dbReference type="Proteomes" id="UP000002613">
    <property type="component" value="Chromosome"/>
</dbReference>
<dbReference type="InterPro" id="IPR013785">
    <property type="entry name" value="Aldolase_TIM"/>
</dbReference>
<feature type="domain" description="NADH:flavin oxidoreductase/NADH oxidase N-terminal" evidence="10">
    <location>
        <begin position="5"/>
        <end position="338"/>
    </location>
</feature>
<dbReference type="Pfam" id="PF00724">
    <property type="entry name" value="Oxidored_FMN"/>
    <property type="match status" value="1"/>
</dbReference>
<reference evidence="12 13" key="2">
    <citation type="journal article" date="2011" name="Stand. Genomic Sci.">
        <title>Complete genome sequence of Ferroglobus placidus AEDII12DO.</title>
        <authorList>
            <person name="Anderson I."/>
            <person name="Risso C."/>
            <person name="Holmes D."/>
            <person name="Lucas S."/>
            <person name="Copeland A."/>
            <person name="Lapidus A."/>
            <person name="Cheng J.F."/>
            <person name="Bruce D."/>
            <person name="Goodwin L."/>
            <person name="Pitluck S."/>
            <person name="Saunders E."/>
            <person name="Brettin T."/>
            <person name="Detter J.C."/>
            <person name="Han C."/>
            <person name="Tapia R."/>
            <person name="Larimer F."/>
            <person name="Land M."/>
            <person name="Hauser L."/>
            <person name="Woyke T."/>
            <person name="Lovley D."/>
            <person name="Kyrpides N."/>
            <person name="Ivanova N."/>
        </authorList>
    </citation>
    <scope>NUCLEOTIDE SEQUENCE [LARGE SCALE GENOMIC DNA]</scope>
    <source>
        <strain evidence="13">DSM 10642 / AEDII12DO</strain>
    </source>
</reference>
<dbReference type="InterPro" id="IPR036188">
    <property type="entry name" value="FAD/NAD-bd_sf"/>
</dbReference>
<dbReference type="InterPro" id="IPR051793">
    <property type="entry name" value="NADH:flavin_oxidoreductase"/>
</dbReference>
<dbReference type="PaxDb" id="589924-Ferp_2318"/>
<dbReference type="SUPFAM" id="SSF51395">
    <property type="entry name" value="FMN-linked oxidoreductases"/>
    <property type="match status" value="1"/>
</dbReference>
<dbReference type="AlphaFoldDB" id="D3S1H8"/>
<evidence type="ECO:0000256" key="8">
    <source>
        <dbReference type="ARBA" id="ARBA00023004"/>
    </source>
</evidence>
<evidence type="ECO:0000256" key="6">
    <source>
        <dbReference type="ARBA" id="ARBA00022723"/>
    </source>
</evidence>
<accession>D3S1H8</accession>
<evidence type="ECO:0000313" key="13">
    <source>
        <dbReference type="Proteomes" id="UP000002613"/>
    </source>
</evidence>
<dbReference type="CDD" id="cd02803">
    <property type="entry name" value="OYE_like_FMN_family"/>
    <property type="match status" value="1"/>
</dbReference>
<dbReference type="EMBL" id="CP001899">
    <property type="protein sequence ID" value="ADC66442.1"/>
    <property type="molecule type" value="Genomic_DNA"/>
</dbReference>
<dbReference type="GO" id="GO:0010181">
    <property type="term" value="F:FMN binding"/>
    <property type="evidence" value="ECO:0007669"/>
    <property type="project" value="InterPro"/>
</dbReference>
<evidence type="ECO:0000256" key="3">
    <source>
        <dbReference type="ARBA" id="ARBA00011048"/>
    </source>
</evidence>
<evidence type="ECO:0000259" key="10">
    <source>
        <dbReference type="Pfam" id="PF00724"/>
    </source>
</evidence>
<dbReference type="GO" id="GO:0016491">
    <property type="term" value="F:oxidoreductase activity"/>
    <property type="evidence" value="ECO:0007669"/>
    <property type="project" value="UniProtKB-KW"/>
</dbReference>
<dbReference type="Pfam" id="PF07992">
    <property type="entry name" value="Pyr_redox_2"/>
    <property type="match status" value="1"/>
</dbReference>
<dbReference type="PANTHER" id="PTHR42917">
    <property type="entry name" value="2,4-DIENOYL-COA REDUCTASE"/>
    <property type="match status" value="1"/>
</dbReference>
<dbReference type="GO" id="GO:0046872">
    <property type="term" value="F:metal ion binding"/>
    <property type="evidence" value="ECO:0007669"/>
    <property type="project" value="UniProtKB-KW"/>
</dbReference>
<comment type="similarity">
    <text evidence="3">In the N-terminal section; belongs to the NADH:flavin oxidoreductase/NADH oxidase family.</text>
</comment>
<dbReference type="SUPFAM" id="SSF51905">
    <property type="entry name" value="FAD/NAD(P)-binding domain"/>
    <property type="match status" value="1"/>
</dbReference>
<protein>
    <submittedName>
        <fullName evidence="12">NADH:flavin oxidoreductase/NADH oxidase</fullName>
    </submittedName>
</protein>
<evidence type="ECO:0000256" key="9">
    <source>
        <dbReference type="ARBA" id="ARBA00023014"/>
    </source>
</evidence>
<dbReference type="Gene3D" id="3.50.50.60">
    <property type="entry name" value="FAD/NAD(P)-binding domain"/>
    <property type="match status" value="1"/>
</dbReference>
<reference evidence="13" key="1">
    <citation type="submission" date="2010-02" db="EMBL/GenBank/DDBJ databases">
        <title>Complete sequence of Ferroglobus placidus DSM 10642.</title>
        <authorList>
            <consortium name="US DOE Joint Genome Institute"/>
            <person name="Lucas S."/>
            <person name="Copeland A."/>
            <person name="Lapidus A."/>
            <person name="Cheng J.-F."/>
            <person name="Bruce D."/>
            <person name="Goodwin L."/>
            <person name="Pitluck S."/>
            <person name="Saunders E."/>
            <person name="Brettin T."/>
            <person name="Detter J.C."/>
            <person name="Han C."/>
            <person name="Tapia R."/>
            <person name="Larimer F."/>
            <person name="Land M."/>
            <person name="Hauser L."/>
            <person name="Kyrpides N."/>
            <person name="Ivanova N."/>
            <person name="Holmes D."/>
            <person name="Lovley D."/>
            <person name="Kyrpides N."/>
            <person name="Anderson I.J."/>
            <person name="Woyke T."/>
        </authorList>
    </citation>
    <scope>NUCLEOTIDE SEQUENCE [LARGE SCALE GENOMIC DNA]</scope>
    <source>
        <strain evidence="13">DSM 10642 / AEDII12DO</strain>
    </source>
</reference>
<dbReference type="STRING" id="589924.Ferp_2318"/>
<name>D3S1H8_FERPA</name>
<dbReference type="PRINTS" id="PR00419">
    <property type="entry name" value="ADXRDTASE"/>
</dbReference>
<comment type="cofactor">
    <cofactor evidence="1">
        <name>FMN</name>
        <dbReference type="ChEBI" id="CHEBI:58210"/>
    </cofactor>
</comment>
<dbReference type="OrthoDB" id="122964at2157"/>
<dbReference type="GO" id="GO:0051536">
    <property type="term" value="F:iron-sulfur cluster binding"/>
    <property type="evidence" value="ECO:0007669"/>
    <property type="project" value="UniProtKB-KW"/>
</dbReference>
<proteinExistence type="inferred from homology"/>
<dbReference type="PANTHER" id="PTHR42917:SF2">
    <property type="entry name" value="2,4-DIENOYL-COA REDUCTASE [(2E)-ENOYL-COA-PRODUCING]"/>
    <property type="match status" value="1"/>
</dbReference>
<evidence type="ECO:0000313" key="12">
    <source>
        <dbReference type="EMBL" id="ADC66442.1"/>
    </source>
</evidence>
<keyword evidence="9" id="KW-0411">Iron-sulfur</keyword>
<dbReference type="KEGG" id="fpl:Ferp_2318"/>
<dbReference type="InterPro" id="IPR023753">
    <property type="entry name" value="FAD/NAD-binding_dom"/>
</dbReference>
<keyword evidence="4" id="KW-0285">Flavoprotein</keyword>
<dbReference type="eggNOG" id="arCOG00615">
    <property type="taxonomic scope" value="Archaea"/>
</dbReference>
<sequence length="646" mass="71522">MLKHLFEPIKIGKFKIKNRVKYAACSVSNFNNPDGTVSERELARMRVVAKTGCGIITNQGAYPDREGYGKGYARQLAIYDDKFIPGLRKIAEIIHNEGAIAIQQILHAGRYGGYDTGIALQPSPVPQKLRHYRPVREMTKEEIRKVIVDHAEAARRAIEAGFDGVEITAFMGYLLANFLSPFTNKRTDEYGGDVEKRCRFMVETIEAIRGKIGDDKLISIRLNGAELLDEVGGSTEEECLEYMKIAEEAGVDIISIVVGWHESSKGALGRDLPTTQWLYLAERAKKHLKVPIAFGPRFGDPRLADKAIADGIIDLWEICRPALADPEILHKAKEGRFDEIKPCLGGLMCLSTMFHDLPYICTVNPRIGHEIEPEYEIKPAVRRKKVVIVGGGPAGLECAVTAAKRGHEVILYEKEDKLGGQLIPASKEIGGGYVFLDLIRYYEVQLKKHGVKVYTGVEVTPEIIMKEKPDVLVLATGATITKDYNEVNGVKIYTAIELLKDERIAEEIGDNVVVVSGERAGLVAAEYLAKKGKKVTIVEEGKKIAKDVIPTFKWRHKLWVSELGINVITEGKIGEIKKNKCVVKTKNGDVEVPADAIVLGGPRKPINGLWSSIEFLADEKYIIGDAVLPRSIAYAIHEGYKLGARI</sequence>
<evidence type="ECO:0000256" key="1">
    <source>
        <dbReference type="ARBA" id="ARBA00001917"/>
    </source>
</evidence>
<organism evidence="12 13">
    <name type="scientific">Ferroglobus placidus (strain DSM 10642 / AEDII12DO)</name>
    <dbReference type="NCBI Taxonomy" id="589924"/>
    <lineage>
        <taxon>Archaea</taxon>
        <taxon>Methanobacteriati</taxon>
        <taxon>Methanobacteriota</taxon>
        <taxon>Archaeoglobi</taxon>
        <taxon>Archaeoglobales</taxon>
        <taxon>Archaeoglobaceae</taxon>
        <taxon>Ferroglobus</taxon>
    </lineage>
</organism>
<gene>
    <name evidence="12" type="ordered locus">Ferp_2318</name>
</gene>
<dbReference type="Gene3D" id="3.20.20.70">
    <property type="entry name" value="Aldolase class I"/>
    <property type="match status" value="1"/>
</dbReference>
<evidence type="ECO:0000259" key="11">
    <source>
        <dbReference type="Pfam" id="PF07992"/>
    </source>
</evidence>
<dbReference type="GeneID" id="8779858"/>
<keyword evidence="13" id="KW-1185">Reference proteome</keyword>
<dbReference type="Gene3D" id="3.40.50.720">
    <property type="entry name" value="NAD(P)-binding Rossmann-like Domain"/>
    <property type="match status" value="1"/>
</dbReference>
<keyword evidence="7" id="KW-0560">Oxidoreductase</keyword>
<dbReference type="eggNOG" id="arCOG01068">
    <property type="taxonomic scope" value="Archaea"/>
</dbReference>
<evidence type="ECO:0000256" key="2">
    <source>
        <dbReference type="ARBA" id="ARBA00001966"/>
    </source>
</evidence>
<evidence type="ECO:0000256" key="4">
    <source>
        <dbReference type="ARBA" id="ARBA00022630"/>
    </source>
</evidence>
<keyword evidence="6" id="KW-0479">Metal-binding</keyword>
<dbReference type="InterPro" id="IPR001155">
    <property type="entry name" value="OxRdtase_FMN_N"/>
</dbReference>
<dbReference type="RefSeq" id="WP_012966779.1">
    <property type="nucleotide sequence ID" value="NC_013849.1"/>
</dbReference>
<keyword evidence="8" id="KW-0408">Iron</keyword>
<keyword evidence="5" id="KW-0288">FMN</keyword>
<dbReference type="HOGENOM" id="CLU_012153_1_2_2"/>
<evidence type="ECO:0000256" key="7">
    <source>
        <dbReference type="ARBA" id="ARBA00023002"/>
    </source>
</evidence>
<comment type="cofactor">
    <cofactor evidence="2">
        <name>[4Fe-4S] cluster</name>
        <dbReference type="ChEBI" id="CHEBI:49883"/>
    </cofactor>
</comment>